<evidence type="ECO:0008006" key="3">
    <source>
        <dbReference type="Google" id="ProtNLM"/>
    </source>
</evidence>
<sequence>MAARFNHECLCGNLDLVAVPQALVARLPDPDSGAVDGLADMLALHPHLFSPASVYLGEEDLARMQEGIAAIERVIALPAFVQRVLAQAPACAQLPQAAAGVFFGYDFHLTDDGPRLIEINTNAGGALLNALAATLPRSECPHLPGGVAASGGLAAPAGEASASDAPARFVAMFREEWRRARGERPLTRIAIVDSAPEAQFLAAEFEGFRRLFAAHGIDALVADPGELVFADGVLRCRGERIDLVYNRLTDFALEEPAQQALRAAYLVDAVLLTPHPRAHALYADKRNLALLSDDAWLTAAGVSAADRACLAALVPHTEEVTPAAAEGFWTARRQYFFKPWGGYGGKAAYRGDKLTRRVFAEIAAGGYVAQHVAPPSLRNVRVEGEVRALKLDVRLYVYRGEVQLVAARLYQGQTTNFRTHGGGFAAVRVVPAGV</sequence>
<gene>
    <name evidence="1" type="ORF">GHK24_05390</name>
</gene>
<dbReference type="SUPFAM" id="SSF56059">
    <property type="entry name" value="Glutathione synthetase ATP-binding domain-like"/>
    <property type="match status" value="1"/>
</dbReference>
<dbReference type="AlphaFoldDB" id="A0A6L5JUZ3"/>
<dbReference type="Proteomes" id="UP000480275">
    <property type="component" value="Unassembled WGS sequence"/>
</dbReference>
<organism evidence="1 2">
    <name type="scientific">Rhodocyclus tenuis</name>
    <name type="common">Rhodospirillum tenue</name>
    <dbReference type="NCBI Taxonomy" id="1066"/>
    <lineage>
        <taxon>Bacteria</taxon>
        <taxon>Pseudomonadati</taxon>
        <taxon>Pseudomonadota</taxon>
        <taxon>Betaproteobacteria</taxon>
        <taxon>Rhodocyclales</taxon>
        <taxon>Rhodocyclaceae</taxon>
        <taxon>Rhodocyclus</taxon>
    </lineage>
</organism>
<dbReference type="EMBL" id="WIXJ01000002">
    <property type="protein sequence ID" value="MQY51207.1"/>
    <property type="molecule type" value="Genomic_DNA"/>
</dbReference>
<dbReference type="OrthoDB" id="344992at2"/>
<protein>
    <recommendedName>
        <fullName evidence="3">Circularly permuted type 2 ATP-grasp protein</fullName>
    </recommendedName>
</protein>
<comment type="caution">
    <text evidence="1">The sequence shown here is derived from an EMBL/GenBank/DDBJ whole genome shotgun (WGS) entry which is preliminary data.</text>
</comment>
<proteinExistence type="predicted"/>
<evidence type="ECO:0000313" key="2">
    <source>
        <dbReference type="Proteomes" id="UP000480275"/>
    </source>
</evidence>
<accession>A0A6L5JUZ3</accession>
<evidence type="ECO:0000313" key="1">
    <source>
        <dbReference type="EMBL" id="MQY51207.1"/>
    </source>
</evidence>
<name>A0A6L5JUZ3_RHOTE</name>
<reference evidence="1 2" key="1">
    <citation type="submission" date="2019-10" db="EMBL/GenBank/DDBJ databases">
        <title>Whole-genome sequence of the purple nonsulfur photosynthetic bacterium Rhodocyclus tenuis.</title>
        <authorList>
            <person name="Kyndt J.A."/>
            <person name="Meyer T.E."/>
        </authorList>
    </citation>
    <scope>NUCLEOTIDE SEQUENCE [LARGE SCALE GENOMIC DNA]</scope>
    <source>
        <strain evidence="1 2">DSM 110</strain>
    </source>
</reference>